<feature type="transmembrane region" description="Helical" evidence="1">
    <location>
        <begin position="120"/>
        <end position="142"/>
    </location>
</feature>
<feature type="transmembrane region" description="Helical" evidence="1">
    <location>
        <begin position="60"/>
        <end position="79"/>
    </location>
</feature>
<accession>A0A812BGG8</accession>
<evidence type="ECO:0000256" key="1">
    <source>
        <dbReference type="SAM" id="Phobius"/>
    </source>
</evidence>
<dbReference type="EMBL" id="CAHIKZ030000573">
    <property type="protein sequence ID" value="CAE1227347.1"/>
    <property type="molecule type" value="Genomic_DNA"/>
</dbReference>
<evidence type="ECO:0000313" key="2">
    <source>
        <dbReference type="EMBL" id="CAE1227347.1"/>
    </source>
</evidence>
<keyword evidence="3" id="KW-1185">Reference proteome</keyword>
<evidence type="ECO:0000313" key="3">
    <source>
        <dbReference type="Proteomes" id="UP000597762"/>
    </source>
</evidence>
<organism evidence="2 3">
    <name type="scientific">Acanthosepion pharaonis</name>
    <name type="common">Pharaoh cuttlefish</name>
    <name type="synonym">Sepia pharaonis</name>
    <dbReference type="NCBI Taxonomy" id="158019"/>
    <lineage>
        <taxon>Eukaryota</taxon>
        <taxon>Metazoa</taxon>
        <taxon>Spiralia</taxon>
        <taxon>Lophotrochozoa</taxon>
        <taxon>Mollusca</taxon>
        <taxon>Cephalopoda</taxon>
        <taxon>Coleoidea</taxon>
        <taxon>Decapodiformes</taxon>
        <taxon>Sepiida</taxon>
        <taxon>Sepiina</taxon>
        <taxon>Sepiidae</taxon>
        <taxon>Acanthosepion</taxon>
    </lineage>
</organism>
<keyword evidence="1" id="KW-0472">Membrane</keyword>
<dbReference type="Proteomes" id="UP000597762">
    <property type="component" value="Unassembled WGS sequence"/>
</dbReference>
<sequence>MFFLFIPLFINVHSVHLSRDSLRNDIFSQTSVSCFFLFSFFTFLSRNVSIISFSTLLHSFLFYFLIRFLSLQTYVITFIDSQLQPFLNFNFPYLIHAVCYLFFFFSLCSHFSLTHSLTDILLTLSFLCFYFWFCLLVFPFFYNSLSLSLSLAASPSVPFPCFLPTYYFLKHSLSGISFLLPITVSSLTLFLFFSFEFPYISSLSLSHRHSHTLCHLFLLFLSLFLKPLFRSHTLFLTLSDYHRCLFFLIPFYGSFYLRHFASFVLSHSHPLTLSYTFCIYIFPLFSHPYFFLHLYFSLIKI</sequence>
<dbReference type="AlphaFoldDB" id="A0A812BGG8"/>
<feature type="transmembrane region" description="Helical" evidence="1">
    <location>
        <begin position="91"/>
        <end position="113"/>
    </location>
</feature>
<reference evidence="2" key="1">
    <citation type="submission" date="2021-01" db="EMBL/GenBank/DDBJ databases">
        <authorList>
            <person name="Li R."/>
            <person name="Bekaert M."/>
        </authorList>
    </citation>
    <scope>NUCLEOTIDE SEQUENCE</scope>
    <source>
        <strain evidence="2">Farmed</strain>
    </source>
</reference>
<feature type="transmembrane region" description="Helical" evidence="1">
    <location>
        <begin position="30"/>
        <end position="48"/>
    </location>
</feature>
<feature type="transmembrane region" description="Helical" evidence="1">
    <location>
        <begin position="273"/>
        <end position="296"/>
    </location>
</feature>
<proteinExistence type="predicted"/>
<keyword evidence="1" id="KW-0812">Transmembrane</keyword>
<feature type="transmembrane region" description="Helical" evidence="1">
    <location>
        <begin position="176"/>
        <end position="195"/>
    </location>
</feature>
<keyword evidence="1" id="KW-1133">Transmembrane helix</keyword>
<feature type="transmembrane region" description="Helical" evidence="1">
    <location>
        <begin position="241"/>
        <end position="261"/>
    </location>
</feature>
<name>A0A812BGG8_ACAPH</name>
<feature type="transmembrane region" description="Helical" evidence="1">
    <location>
        <begin position="210"/>
        <end position="229"/>
    </location>
</feature>
<comment type="caution">
    <text evidence="2">The sequence shown here is derived from an EMBL/GenBank/DDBJ whole genome shotgun (WGS) entry which is preliminary data.</text>
</comment>
<protein>
    <submittedName>
        <fullName evidence="2">Uncharacterized protein</fullName>
    </submittedName>
</protein>
<feature type="transmembrane region" description="Helical" evidence="1">
    <location>
        <begin position="148"/>
        <end position="169"/>
    </location>
</feature>
<gene>
    <name evidence="2" type="ORF">SPHA_16352</name>
</gene>